<dbReference type="InterPro" id="IPR002750">
    <property type="entry name" value="CobE/GbiG_C"/>
</dbReference>
<dbReference type="GO" id="GO:0016787">
    <property type="term" value="F:hydrolase activity"/>
    <property type="evidence" value="ECO:0007669"/>
    <property type="project" value="UniProtKB-KW"/>
</dbReference>
<name>A0A1I2RGC3_9HYPH</name>
<proteinExistence type="predicted"/>
<dbReference type="STRING" id="582675.SAMN05192565_102202"/>
<reference evidence="3" key="1">
    <citation type="submission" date="2016-10" db="EMBL/GenBank/DDBJ databases">
        <authorList>
            <person name="Varghese N."/>
            <person name="Submissions S."/>
        </authorList>
    </citation>
    <scope>NUCLEOTIDE SEQUENCE [LARGE SCALE GENOMIC DNA]</scope>
    <source>
        <strain evidence="3">Gh-105</strain>
    </source>
</reference>
<evidence type="ECO:0000313" key="2">
    <source>
        <dbReference type="EMBL" id="SFG37657.1"/>
    </source>
</evidence>
<keyword evidence="3" id="KW-1185">Reference proteome</keyword>
<protein>
    <submittedName>
        <fullName evidence="2">Cobalt-precorrin 5A hydrolase</fullName>
    </submittedName>
</protein>
<dbReference type="Pfam" id="PF01890">
    <property type="entry name" value="CbiG_C"/>
    <property type="match status" value="1"/>
</dbReference>
<sequence>MGLDEAVTGGVVAGIGFRRATAADEILALVARALVPQPLPLGCLVTAADRADEPAIRAAAAALRVPLIGVPAEDLIAVDDRVVTRSARITATRGVGSVAEAAALAAAGPGATLLGPRIASAGATCALALPGESVTQAP</sequence>
<dbReference type="PANTHER" id="PTHR37477:SF1">
    <property type="entry name" value="COBALT-PRECORRIN-5A HYDROLASE"/>
    <property type="match status" value="1"/>
</dbReference>
<dbReference type="Proteomes" id="UP000199229">
    <property type="component" value="Unassembled WGS sequence"/>
</dbReference>
<evidence type="ECO:0000259" key="1">
    <source>
        <dbReference type="Pfam" id="PF01890"/>
    </source>
</evidence>
<dbReference type="AlphaFoldDB" id="A0A1I2RGC3"/>
<dbReference type="EMBL" id="FOPM01000002">
    <property type="protein sequence ID" value="SFG37657.1"/>
    <property type="molecule type" value="Genomic_DNA"/>
</dbReference>
<dbReference type="GO" id="GO:0009236">
    <property type="term" value="P:cobalamin biosynthetic process"/>
    <property type="evidence" value="ECO:0007669"/>
    <property type="project" value="InterPro"/>
</dbReference>
<dbReference type="RefSeq" id="WP_091968643.1">
    <property type="nucleotide sequence ID" value="NZ_FOPM01000002.1"/>
</dbReference>
<dbReference type="OrthoDB" id="7997482at2"/>
<dbReference type="SUPFAM" id="SSF159664">
    <property type="entry name" value="CobE/GbiG C-terminal domain-like"/>
    <property type="match status" value="1"/>
</dbReference>
<organism evidence="2 3">
    <name type="scientific">Methylobacterium gossipiicola</name>
    <dbReference type="NCBI Taxonomy" id="582675"/>
    <lineage>
        <taxon>Bacteria</taxon>
        <taxon>Pseudomonadati</taxon>
        <taxon>Pseudomonadota</taxon>
        <taxon>Alphaproteobacteria</taxon>
        <taxon>Hyphomicrobiales</taxon>
        <taxon>Methylobacteriaceae</taxon>
        <taxon>Methylobacterium</taxon>
    </lineage>
</organism>
<feature type="domain" description="CobE/GbiG C-terminal" evidence="1">
    <location>
        <begin position="11"/>
        <end position="128"/>
    </location>
</feature>
<gene>
    <name evidence="2" type="ORF">SAMN05192565_102202</name>
</gene>
<accession>A0A1I2RGC3</accession>
<dbReference type="InterPro" id="IPR052553">
    <property type="entry name" value="CbiG_hydrolase"/>
</dbReference>
<dbReference type="InterPro" id="IPR036518">
    <property type="entry name" value="CobE/GbiG_C_sf"/>
</dbReference>
<evidence type="ECO:0000313" key="3">
    <source>
        <dbReference type="Proteomes" id="UP000199229"/>
    </source>
</evidence>
<keyword evidence="2" id="KW-0378">Hydrolase</keyword>
<dbReference type="Gene3D" id="3.30.420.180">
    <property type="entry name" value="CobE/GbiG C-terminal domain"/>
    <property type="match status" value="1"/>
</dbReference>
<dbReference type="PANTHER" id="PTHR37477">
    <property type="entry name" value="COBALT-PRECORRIN-5A HYDROLASE"/>
    <property type="match status" value="1"/>
</dbReference>